<organism evidence="6 7">
    <name type="scientific">Synoicihabitans lomoniglobus</name>
    <dbReference type="NCBI Taxonomy" id="2909285"/>
    <lineage>
        <taxon>Bacteria</taxon>
        <taxon>Pseudomonadati</taxon>
        <taxon>Verrucomicrobiota</taxon>
        <taxon>Opitutia</taxon>
        <taxon>Opitutales</taxon>
        <taxon>Opitutaceae</taxon>
        <taxon>Synoicihabitans</taxon>
    </lineage>
</organism>
<evidence type="ECO:0000256" key="3">
    <source>
        <dbReference type="ARBA" id="ARBA00023125"/>
    </source>
</evidence>
<dbReference type="KEGG" id="slom:PXH66_00565"/>
<dbReference type="InterPro" id="IPR028082">
    <property type="entry name" value="Peripla_BP_I"/>
</dbReference>
<dbReference type="InterPro" id="IPR046335">
    <property type="entry name" value="LacI/GalR-like_sensor"/>
</dbReference>
<accession>A0AAE9ZY56</accession>
<dbReference type="PROSITE" id="PS00356">
    <property type="entry name" value="HTH_LACI_1"/>
    <property type="match status" value="1"/>
</dbReference>
<reference evidence="6" key="1">
    <citation type="submission" date="2023-03" db="EMBL/GenBank/DDBJ databases">
        <title>Lomoglobus Profundus gen. nov., sp. nov., a novel member of the phylum Verrucomicrobia, isolated from deep-marine sediment of South China Sea.</title>
        <authorList>
            <person name="Ahmad T."/>
            <person name="Ishaq S.E."/>
            <person name="Wang F."/>
        </authorList>
    </citation>
    <scope>NUCLEOTIDE SEQUENCE</scope>
    <source>
        <strain evidence="6">LMO-M01</strain>
    </source>
</reference>
<keyword evidence="3 6" id="KW-0238">DNA-binding</keyword>
<dbReference type="PANTHER" id="PTHR30146">
    <property type="entry name" value="LACI-RELATED TRANSCRIPTIONAL REPRESSOR"/>
    <property type="match status" value="1"/>
</dbReference>
<dbReference type="SUPFAM" id="SSF47413">
    <property type="entry name" value="lambda repressor-like DNA-binding domains"/>
    <property type="match status" value="1"/>
</dbReference>
<gene>
    <name evidence="6" type="ORF">PXH66_00565</name>
</gene>
<protein>
    <submittedName>
        <fullName evidence="6">LacI family DNA-binding transcriptional regulator</fullName>
    </submittedName>
</protein>
<dbReference type="Gene3D" id="3.40.50.2300">
    <property type="match status" value="2"/>
</dbReference>
<feature type="domain" description="HTH lacI-type" evidence="5">
    <location>
        <begin position="17"/>
        <end position="70"/>
    </location>
</feature>
<dbReference type="PROSITE" id="PS50932">
    <property type="entry name" value="HTH_LACI_2"/>
    <property type="match status" value="1"/>
</dbReference>
<evidence type="ECO:0000313" key="6">
    <source>
        <dbReference type="EMBL" id="WED65339.1"/>
    </source>
</evidence>
<evidence type="ECO:0000256" key="1">
    <source>
        <dbReference type="ARBA" id="ARBA00022491"/>
    </source>
</evidence>
<dbReference type="Proteomes" id="UP001218638">
    <property type="component" value="Chromosome"/>
</dbReference>
<dbReference type="CDD" id="cd01392">
    <property type="entry name" value="HTH_LacI"/>
    <property type="match status" value="1"/>
</dbReference>
<dbReference type="EMBL" id="CP119075">
    <property type="protein sequence ID" value="WED65339.1"/>
    <property type="molecule type" value="Genomic_DNA"/>
</dbReference>
<dbReference type="GO" id="GO:0003700">
    <property type="term" value="F:DNA-binding transcription factor activity"/>
    <property type="evidence" value="ECO:0007669"/>
    <property type="project" value="TreeGrafter"/>
</dbReference>
<keyword evidence="2" id="KW-0805">Transcription regulation</keyword>
<dbReference type="Gene3D" id="1.10.260.40">
    <property type="entry name" value="lambda repressor-like DNA-binding domains"/>
    <property type="match status" value="1"/>
</dbReference>
<evidence type="ECO:0000259" key="5">
    <source>
        <dbReference type="PROSITE" id="PS50932"/>
    </source>
</evidence>
<dbReference type="PRINTS" id="PR00036">
    <property type="entry name" value="HTHLACI"/>
</dbReference>
<dbReference type="InterPro" id="IPR010982">
    <property type="entry name" value="Lambda_DNA-bd_dom_sf"/>
</dbReference>
<dbReference type="SMART" id="SM00354">
    <property type="entry name" value="HTH_LACI"/>
    <property type="match status" value="1"/>
</dbReference>
<keyword evidence="4" id="KW-0804">Transcription</keyword>
<evidence type="ECO:0000256" key="4">
    <source>
        <dbReference type="ARBA" id="ARBA00023163"/>
    </source>
</evidence>
<dbReference type="SUPFAM" id="SSF53822">
    <property type="entry name" value="Periplasmic binding protein-like I"/>
    <property type="match status" value="1"/>
</dbReference>
<evidence type="ECO:0000256" key="2">
    <source>
        <dbReference type="ARBA" id="ARBA00023015"/>
    </source>
</evidence>
<keyword evidence="7" id="KW-1185">Reference proteome</keyword>
<dbReference type="RefSeq" id="WP_330929286.1">
    <property type="nucleotide sequence ID" value="NZ_CP119075.1"/>
</dbReference>
<dbReference type="PANTHER" id="PTHR30146:SF148">
    <property type="entry name" value="HTH-TYPE TRANSCRIPTIONAL REPRESSOR PURR-RELATED"/>
    <property type="match status" value="1"/>
</dbReference>
<sequence length="334" mass="36659">MPRSDASSESLAPKKRPTIYDLAKLSGVSPGTVSRVLNNRDRVNSDTRARVLKAARQLDMRPQAGVRMKQIAVLSEPNYPDRISGYAARLTSHLSFALARNNACVLLPVDPHNELPATFLDGIIAVTYDREMLTLLKELEKRIPIVYMDRFDGDGDYHAICSDHENAGYLAGKHLVDHGKKRIAMVANNVLPNVERQRGLRRAIAESGQTPDDYLLKLFDEFETPTAYGSWIARIVRAGADAIIAPGSSLQGVNCLHVLAYILDKKIPDDIALVAGETPGISELLQPPLTTVLEPLPDMADRAVDLILRLAAGEKPTPERTLLPVHLIDRASVV</sequence>
<keyword evidence="1" id="KW-0678">Repressor</keyword>
<dbReference type="Pfam" id="PF00356">
    <property type="entry name" value="LacI"/>
    <property type="match status" value="1"/>
</dbReference>
<dbReference type="InterPro" id="IPR000843">
    <property type="entry name" value="HTH_LacI"/>
</dbReference>
<evidence type="ECO:0000313" key="7">
    <source>
        <dbReference type="Proteomes" id="UP001218638"/>
    </source>
</evidence>
<dbReference type="GO" id="GO:0000976">
    <property type="term" value="F:transcription cis-regulatory region binding"/>
    <property type="evidence" value="ECO:0007669"/>
    <property type="project" value="TreeGrafter"/>
</dbReference>
<proteinExistence type="predicted"/>
<name>A0AAE9ZY56_9BACT</name>
<dbReference type="Pfam" id="PF13377">
    <property type="entry name" value="Peripla_BP_3"/>
    <property type="match status" value="1"/>
</dbReference>
<dbReference type="AlphaFoldDB" id="A0AAE9ZY56"/>